<evidence type="ECO:0000313" key="3">
    <source>
        <dbReference type="EMBL" id="GAQ19878.1"/>
    </source>
</evidence>
<proteinExistence type="predicted"/>
<comment type="caution">
    <text evidence="2">The sequence shown here is derived from an EMBL/GenBank/DDBJ whole genome shotgun (WGS) entry which is preliminary data.</text>
</comment>
<accession>W9AF20</accession>
<dbReference type="RefSeq" id="WP_036577331.1">
    <property type="nucleotide sequence ID" value="NZ_BBXV01000077.1"/>
</dbReference>
<dbReference type="GO" id="GO:0003677">
    <property type="term" value="F:DNA binding"/>
    <property type="evidence" value="ECO:0007669"/>
    <property type="project" value="InterPro"/>
</dbReference>
<organism evidence="2 4">
    <name type="scientific">Oceanobacillus picturae</name>
    <dbReference type="NCBI Taxonomy" id="171693"/>
    <lineage>
        <taxon>Bacteria</taxon>
        <taxon>Bacillati</taxon>
        <taxon>Bacillota</taxon>
        <taxon>Bacilli</taxon>
        <taxon>Bacillales</taxon>
        <taxon>Bacillaceae</taxon>
        <taxon>Oceanobacillus</taxon>
    </lineage>
</organism>
<name>W9AF20_9BACI</name>
<protein>
    <submittedName>
        <fullName evidence="2">SpoVT / AbrB like domain protein</fullName>
    </submittedName>
</protein>
<gene>
    <name evidence="2" type="ORF">BN988_02878</name>
    <name evidence="3" type="ORF">OPHB3_3863</name>
</gene>
<evidence type="ECO:0000313" key="4">
    <source>
        <dbReference type="Proteomes" id="UP000028863"/>
    </source>
</evidence>
<sequence length="115" mass="12959">MYEIGTFPDKLTDTGLFCILNRTQSITIPIIIRDTLSLTAGDEVIVGLTSNSKELLIQKLIGQTLENIMIISNKGSIRIPEELMKTLYLKKGEVFHIYISIDESVILLKSKNYRA</sequence>
<dbReference type="OrthoDB" id="2972907at2"/>
<dbReference type="SUPFAM" id="SSF89447">
    <property type="entry name" value="AbrB/MazE/MraZ-like"/>
    <property type="match status" value="1"/>
</dbReference>
<keyword evidence="4" id="KW-1185">Reference proteome</keyword>
<dbReference type="EMBL" id="CCAX010000002">
    <property type="protein sequence ID" value="CDO04324.1"/>
    <property type="molecule type" value="Genomic_DNA"/>
</dbReference>
<dbReference type="InterPro" id="IPR037914">
    <property type="entry name" value="SpoVT-AbrB_sf"/>
</dbReference>
<reference evidence="2 4" key="2">
    <citation type="submission" date="2014-03" db="EMBL/GenBank/DDBJ databases">
        <authorList>
            <person name="Urmite Genomes U."/>
        </authorList>
    </citation>
    <scope>NUCLEOTIDE SEQUENCE [LARGE SCALE GENOMIC DNA]</scope>
    <source>
        <strain evidence="2 4">S1</strain>
    </source>
</reference>
<dbReference type="EMBL" id="BBXV01000077">
    <property type="protein sequence ID" value="GAQ19878.1"/>
    <property type="molecule type" value="Genomic_DNA"/>
</dbReference>
<evidence type="ECO:0000313" key="2">
    <source>
        <dbReference type="EMBL" id="CDO04324.1"/>
    </source>
</evidence>
<evidence type="ECO:0000259" key="1">
    <source>
        <dbReference type="SMART" id="SM00966"/>
    </source>
</evidence>
<evidence type="ECO:0000313" key="5">
    <source>
        <dbReference type="Proteomes" id="UP000052946"/>
    </source>
</evidence>
<reference evidence="5" key="3">
    <citation type="submission" date="2015-07" db="EMBL/GenBank/DDBJ databases">
        <title>Draft Genome Sequence of Oceanobacillus picturae Heshi-B3 that Was Isolated from Fermented Rice Bran with Aging Salted Mackerel, Which Was Named Heshiko as Traditional Fermented Seafood in Japan.</title>
        <authorList>
            <person name="Akuzawa S."/>
            <person name="Nakagawa J."/>
            <person name="Kanekatsu T."/>
            <person name="Kanesaki Y."/>
            <person name="Suzuki T."/>
        </authorList>
    </citation>
    <scope>NUCLEOTIDE SEQUENCE [LARGE SCALE GENOMIC DNA]</scope>
    <source>
        <strain evidence="5">Heshi-B3</strain>
    </source>
</reference>
<dbReference type="Proteomes" id="UP000052946">
    <property type="component" value="Unassembled WGS sequence"/>
</dbReference>
<reference evidence="3 5" key="4">
    <citation type="journal article" date="2016" name="Genome Announc.">
        <title>Draft Genome Sequence of Oceanobacillus picturae Heshi-B3, Isolated from Fermented Rice Bran in a Traditional Japanese Seafood Dish.</title>
        <authorList>
            <person name="Akuzawa S."/>
            <person name="Nagaoka J."/>
            <person name="Kanekatsu M."/>
            <person name="Kanesaki Y."/>
            <person name="Suzuki T."/>
        </authorList>
    </citation>
    <scope>NUCLEOTIDE SEQUENCE [LARGE SCALE GENOMIC DNA]</scope>
    <source>
        <strain evidence="3 5">Heshi-B3</strain>
    </source>
</reference>
<dbReference type="InterPro" id="IPR007159">
    <property type="entry name" value="SpoVT-AbrB_dom"/>
</dbReference>
<feature type="domain" description="SpoVT-AbrB" evidence="1">
    <location>
        <begin position="69"/>
        <end position="115"/>
    </location>
</feature>
<dbReference type="eggNOG" id="ENOG502ZT3K">
    <property type="taxonomic scope" value="Bacteria"/>
</dbReference>
<dbReference type="AlphaFoldDB" id="W9AF20"/>
<reference evidence="2 4" key="1">
    <citation type="submission" date="2014-03" db="EMBL/GenBank/DDBJ databases">
        <title>Draft genome sequencing of Oceanobacillus picturae strain S1 isolated from human gut.</title>
        <authorList>
            <person name="Croce O."/>
            <person name="Lagier J.C."/>
            <person name="Raoult D."/>
        </authorList>
    </citation>
    <scope>NUCLEOTIDE SEQUENCE [LARGE SCALE GENOMIC DNA]</scope>
    <source>
        <strain evidence="2 4">S1</strain>
    </source>
</reference>
<dbReference type="SMART" id="SM00966">
    <property type="entry name" value="SpoVT_AbrB"/>
    <property type="match status" value="2"/>
</dbReference>
<feature type="domain" description="SpoVT-AbrB" evidence="1">
    <location>
        <begin position="18"/>
        <end position="65"/>
    </location>
</feature>
<dbReference type="Gene3D" id="2.10.260.10">
    <property type="match status" value="1"/>
</dbReference>
<dbReference type="Proteomes" id="UP000028863">
    <property type="component" value="Unassembled WGS sequence"/>
</dbReference>